<feature type="signal peptide" evidence="4">
    <location>
        <begin position="1"/>
        <end position="28"/>
    </location>
</feature>
<gene>
    <name evidence="5" type="primary">dctP</name>
    <name evidence="5" type="ORF">EZH22_02130</name>
</gene>
<dbReference type="KEGG" id="xdi:EZH22_02130"/>
<comment type="similarity">
    <text evidence="1">Belongs to the bacterial solute-binding protein 7 family.</text>
</comment>
<evidence type="ECO:0000313" key="5">
    <source>
        <dbReference type="EMBL" id="QRG07255.1"/>
    </source>
</evidence>
<dbReference type="AlphaFoldDB" id="A0A974SIZ5"/>
<organism evidence="5 6">
    <name type="scientific">Xanthobacter dioxanivorans</name>
    <dbReference type="NCBI Taxonomy" id="2528964"/>
    <lineage>
        <taxon>Bacteria</taxon>
        <taxon>Pseudomonadati</taxon>
        <taxon>Pseudomonadota</taxon>
        <taxon>Alphaproteobacteria</taxon>
        <taxon>Hyphomicrobiales</taxon>
        <taxon>Xanthobacteraceae</taxon>
        <taxon>Xanthobacter</taxon>
    </lineage>
</organism>
<evidence type="ECO:0000256" key="4">
    <source>
        <dbReference type="SAM" id="SignalP"/>
    </source>
</evidence>
<evidence type="ECO:0000256" key="3">
    <source>
        <dbReference type="ARBA" id="ARBA00022729"/>
    </source>
</evidence>
<dbReference type="InterPro" id="IPR038404">
    <property type="entry name" value="TRAP_DctP_sf"/>
</dbReference>
<evidence type="ECO:0000313" key="6">
    <source>
        <dbReference type="Proteomes" id="UP000596427"/>
    </source>
</evidence>
<dbReference type="Proteomes" id="UP000596427">
    <property type="component" value="Chromosome"/>
</dbReference>
<name>A0A974SIZ5_9HYPH</name>
<dbReference type="PANTHER" id="PTHR33376:SF7">
    <property type="entry name" value="C4-DICARBOXYLATE-BINDING PROTEIN DCTB"/>
    <property type="match status" value="1"/>
</dbReference>
<protein>
    <submittedName>
        <fullName evidence="5">TRAP transporter substrate-binding protein DctP</fullName>
    </submittedName>
</protein>
<keyword evidence="6" id="KW-1185">Reference proteome</keyword>
<dbReference type="Gene3D" id="3.40.190.170">
    <property type="entry name" value="Bacterial extracellular solute-binding protein, family 7"/>
    <property type="match status" value="1"/>
</dbReference>
<dbReference type="SUPFAM" id="SSF53850">
    <property type="entry name" value="Periplasmic binding protein-like II"/>
    <property type="match status" value="1"/>
</dbReference>
<feature type="chain" id="PRO_5037861673" evidence="4">
    <location>
        <begin position="29"/>
        <end position="332"/>
    </location>
</feature>
<accession>A0A974SIZ5</accession>
<dbReference type="InterPro" id="IPR018389">
    <property type="entry name" value="DctP_fam"/>
</dbReference>
<evidence type="ECO:0000256" key="2">
    <source>
        <dbReference type="ARBA" id="ARBA00022448"/>
    </source>
</evidence>
<proteinExistence type="inferred from homology"/>
<dbReference type="NCBIfam" id="NF037995">
    <property type="entry name" value="TRAP_S1"/>
    <property type="match status" value="1"/>
</dbReference>
<dbReference type="EMBL" id="CP063362">
    <property type="protein sequence ID" value="QRG07255.1"/>
    <property type="molecule type" value="Genomic_DNA"/>
</dbReference>
<dbReference type="Pfam" id="PF03480">
    <property type="entry name" value="DctP"/>
    <property type="match status" value="1"/>
</dbReference>
<evidence type="ECO:0000256" key="1">
    <source>
        <dbReference type="ARBA" id="ARBA00009023"/>
    </source>
</evidence>
<sequence length="332" mass="36038">MNRDLGRLAMAAVMTLAPLVAAPAPASAEELRLVFDIPLNHPRVPYFTAMVDSVAKSTSGRLTLTANPGGTIYPGFASIEALKDGKAELTFVNAANLERLDPRFGFINLPFALDDTAMARPATRRGVVELLDNLAQKQELRVIGLMRGADQLFVFRDKRVATSADLKSLKIRVAGAGIYEEIMRRLSAEPVVLPIPEMKPAFARGALDGVFTSPGAWTSQLGMTAPKATHAPGLMMITYALVARKDAVERLPAADREALLAAARADITEGWERMEADDAAILKDMAAKGAAIVTVTDLKPWREAVSQVAATFSERFPDIWREFQVQIRPRGN</sequence>
<dbReference type="PANTHER" id="PTHR33376">
    <property type="match status" value="1"/>
</dbReference>
<keyword evidence="3 4" id="KW-0732">Signal</keyword>
<dbReference type="RefSeq" id="WP_203194170.1">
    <property type="nucleotide sequence ID" value="NZ_CP063362.1"/>
</dbReference>
<keyword evidence="2" id="KW-0813">Transport</keyword>
<reference evidence="5 6" key="1">
    <citation type="submission" date="2020-10" db="EMBL/GenBank/DDBJ databases">
        <title>Degradation of 1,4-Dioxane by Xanthobacter sp. YN2, via a Novel Group-2 Soluble Di-Iron Monooxygenase.</title>
        <authorList>
            <person name="Ma F."/>
            <person name="Wang Y."/>
            <person name="Yang J."/>
            <person name="Guo H."/>
            <person name="Su D."/>
            <person name="Yu L."/>
        </authorList>
    </citation>
    <scope>NUCLEOTIDE SEQUENCE [LARGE SCALE GENOMIC DNA]</scope>
    <source>
        <strain evidence="5 6">YN2</strain>
    </source>
</reference>
<dbReference type="GO" id="GO:0055085">
    <property type="term" value="P:transmembrane transport"/>
    <property type="evidence" value="ECO:0007669"/>
    <property type="project" value="InterPro"/>
</dbReference>